<keyword evidence="3" id="KW-1185">Reference proteome</keyword>
<dbReference type="InterPro" id="IPR036047">
    <property type="entry name" value="F-box-like_dom_sf"/>
</dbReference>
<organism evidence="2 3">
    <name type="scientific">Cuscuta epithymum</name>
    <dbReference type="NCBI Taxonomy" id="186058"/>
    <lineage>
        <taxon>Eukaryota</taxon>
        <taxon>Viridiplantae</taxon>
        <taxon>Streptophyta</taxon>
        <taxon>Embryophyta</taxon>
        <taxon>Tracheophyta</taxon>
        <taxon>Spermatophyta</taxon>
        <taxon>Magnoliopsida</taxon>
        <taxon>eudicotyledons</taxon>
        <taxon>Gunneridae</taxon>
        <taxon>Pentapetalae</taxon>
        <taxon>asterids</taxon>
        <taxon>lamiids</taxon>
        <taxon>Solanales</taxon>
        <taxon>Convolvulaceae</taxon>
        <taxon>Cuscuteae</taxon>
        <taxon>Cuscuta</taxon>
        <taxon>Cuscuta subgen. Cuscuta</taxon>
    </lineage>
</organism>
<dbReference type="Proteomes" id="UP001152523">
    <property type="component" value="Unassembled WGS sequence"/>
</dbReference>
<dbReference type="PANTHER" id="PTHR31672">
    <property type="entry name" value="BNACNNG10540D PROTEIN"/>
    <property type="match status" value="1"/>
</dbReference>
<dbReference type="InterPro" id="IPR001810">
    <property type="entry name" value="F-box_dom"/>
</dbReference>
<dbReference type="AlphaFoldDB" id="A0AAV0FQX8"/>
<dbReference type="Gene3D" id="1.20.1280.50">
    <property type="match status" value="1"/>
</dbReference>
<comment type="caution">
    <text evidence="2">The sequence shown here is derived from an EMBL/GenBank/DDBJ whole genome shotgun (WGS) entry which is preliminary data.</text>
</comment>
<sequence>MMTTACESRKKQTREEDAPEGIHNLTDDLLTEILLRLSRRQALQYRLVCKGWYSIISSPRFTRLSNLRLGFPINLVFQTPGFLVAGAHYYVCNPVKEQWISLPPAPPVPRCVFCAAGLLNAEAIKQQKASRVLLTPSSWC</sequence>
<dbReference type="Pfam" id="PF00646">
    <property type="entry name" value="F-box"/>
    <property type="match status" value="1"/>
</dbReference>
<name>A0AAV0FQX8_9ASTE</name>
<dbReference type="SUPFAM" id="SSF81383">
    <property type="entry name" value="F-box domain"/>
    <property type="match status" value="1"/>
</dbReference>
<evidence type="ECO:0000313" key="3">
    <source>
        <dbReference type="Proteomes" id="UP001152523"/>
    </source>
</evidence>
<dbReference type="PANTHER" id="PTHR31672:SF13">
    <property type="entry name" value="F-BOX PROTEIN CPR30-LIKE"/>
    <property type="match status" value="1"/>
</dbReference>
<feature type="domain" description="F-box" evidence="1">
    <location>
        <begin position="19"/>
        <end position="64"/>
    </location>
</feature>
<gene>
    <name evidence="2" type="ORF">CEPIT_LOCUS36450</name>
</gene>
<dbReference type="EMBL" id="CAMAPF010001002">
    <property type="protein sequence ID" value="CAH9137979.1"/>
    <property type="molecule type" value="Genomic_DNA"/>
</dbReference>
<evidence type="ECO:0000259" key="1">
    <source>
        <dbReference type="PROSITE" id="PS50181"/>
    </source>
</evidence>
<proteinExistence type="predicted"/>
<evidence type="ECO:0000313" key="2">
    <source>
        <dbReference type="EMBL" id="CAH9137979.1"/>
    </source>
</evidence>
<dbReference type="PROSITE" id="PS50181">
    <property type="entry name" value="FBOX"/>
    <property type="match status" value="1"/>
</dbReference>
<protein>
    <recommendedName>
        <fullName evidence="1">F-box domain-containing protein</fullName>
    </recommendedName>
</protein>
<accession>A0AAV0FQX8</accession>
<dbReference type="InterPro" id="IPR050796">
    <property type="entry name" value="SCF_F-box_component"/>
</dbReference>
<dbReference type="SMART" id="SM00256">
    <property type="entry name" value="FBOX"/>
    <property type="match status" value="1"/>
</dbReference>
<reference evidence="2" key="1">
    <citation type="submission" date="2022-07" db="EMBL/GenBank/DDBJ databases">
        <authorList>
            <person name="Macas J."/>
            <person name="Novak P."/>
            <person name="Neumann P."/>
        </authorList>
    </citation>
    <scope>NUCLEOTIDE SEQUENCE</scope>
</reference>